<dbReference type="EMBL" id="AMZO01000006">
    <property type="protein sequence ID" value="ELR66434.1"/>
    <property type="molecule type" value="Genomic_DNA"/>
</dbReference>
<feature type="domain" description="Methyl-accepting transducer" evidence="7">
    <location>
        <begin position="235"/>
        <end position="471"/>
    </location>
</feature>
<dbReference type="OrthoDB" id="2489132at2"/>
<evidence type="ECO:0000256" key="2">
    <source>
        <dbReference type="ARBA" id="ARBA00023224"/>
    </source>
</evidence>
<sequence>MNVKSIQLRIIAPFVLVVAGFLAGFGWMSYNETRSQLFQQLQVRTENSLQRLQLSLPESVWNFDLEFLAESVDLEMNADFMAAIAVKSDGELMLFRAKSPDGSIVDVSAAPSSNSYSLQSLLHYDDGNGQQSVGEVTIYIDDSLVHNKLQQFLRELAIEIVLLEIAITALMMLLVNHVVLSPLRKNIQTTVEITKSGDFRQRLNTDSGDEISLVGEGINNFICRLQQIIGQVSRLSESVLSSVSATVSVSHETNDDLHRQMDGIHTIAEAIMQMSQANEKVAQGAISTSDSADQVQKLAEHSCQVVNQAVKNIEALAEKVQRTTEVLQELAEDGEQIGTVTVVIKDIADKTNLLALNAAIEAARAGEQGRGFAVVAEEVRSLAMRTQDSTDEITQIIERLQNGSKDAVNVMVEALEHVQLVVDEASDAETSISRITPAICTVSQMSNETASASEEQSYAVKEINQIVETILQLSRETVDRAVNTEQLSHDSAQLATELQQQIAHFKV</sequence>
<dbReference type="SUPFAM" id="SSF58104">
    <property type="entry name" value="Methyl-accepting chemotaxis protein (MCP) signaling domain"/>
    <property type="match status" value="1"/>
</dbReference>
<dbReference type="GO" id="GO:0006935">
    <property type="term" value="P:chemotaxis"/>
    <property type="evidence" value="ECO:0007669"/>
    <property type="project" value="InterPro"/>
</dbReference>
<evidence type="ECO:0000259" key="7">
    <source>
        <dbReference type="PROSITE" id="PS50111"/>
    </source>
</evidence>
<dbReference type="SMART" id="SM00283">
    <property type="entry name" value="MA"/>
    <property type="match status" value="1"/>
</dbReference>
<dbReference type="PROSITE" id="PS50885">
    <property type="entry name" value="HAMP"/>
    <property type="match status" value="1"/>
</dbReference>
<evidence type="ECO:0000256" key="4">
    <source>
        <dbReference type="PROSITE-ProRule" id="PRU00284"/>
    </source>
</evidence>
<feature type="transmembrane region" description="Helical" evidence="6">
    <location>
        <begin position="6"/>
        <end position="30"/>
    </location>
</feature>
<reference evidence="9 10" key="1">
    <citation type="submission" date="2012-12" db="EMBL/GenBank/DDBJ databases">
        <title>Genome Assembly of Photobacterium sp. AK15.</title>
        <authorList>
            <person name="Khatri I."/>
            <person name="Vaidya B."/>
            <person name="Srinivas T.N.R."/>
            <person name="Subramanian S."/>
            <person name="Pinnaka A."/>
        </authorList>
    </citation>
    <scope>NUCLEOTIDE SEQUENCE [LARGE SCALE GENOMIC DNA]</scope>
    <source>
        <strain evidence="9 10">AK15</strain>
    </source>
</reference>
<protein>
    <submittedName>
        <fullName evidence="9">Methyl-accepting chemotaxis protein</fullName>
    </submittedName>
</protein>
<feature type="coiled-coil region" evidence="5">
    <location>
        <begin position="306"/>
        <end position="333"/>
    </location>
</feature>
<accession>L8JFZ3</accession>
<comment type="subcellular location">
    <subcellularLocation>
        <location evidence="1">Membrane</location>
    </subcellularLocation>
</comment>
<dbReference type="PANTHER" id="PTHR32089:SF112">
    <property type="entry name" value="LYSOZYME-LIKE PROTEIN-RELATED"/>
    <property type="match status" value="1"/>
</dbReference>
<keyword evidence="10" id="KW-1185">Reference proteome</keyword>
<keyword evidence="2 4" id="KW-0807">Transducer</keyword>
<dbReference type="RefSeq" id="WP_007463047.1">
    <property type="nucleotide sequence ID" value="NZ_AMZO01000006.1"/>
</dbReference>
<dbReference type="PANTHER" id="PTHR32089">
    <property type="entry name" value="METHYL-ACCEPTING CHEMOTAXIS PROTEIN MCPB"/>
    <property type="match status" value="1"/>
</dbReference>
<dbReference type="PATRIC" id="fig|1056511.3.peg.962"/>
<dbReference type="Pfam" id="PF00015">
    <property type="entry name" value="MCPsignal"/>
    <property type="match status" value="1"/>
</dbReference>
<evidence type="ECO:0000256" key="6">
    <source>
        <dbReference type="SAM" id="Phobius"/>
    </source>
</evidence>
<gene>
    <name evidence="9" type="ORF">C942_04132</name>
</gene>
<dbReference type="GO" id="GO:0004888">
    <property type="term" value="F:transmembrane signaling receptor activity"/>
    <property type="evidence" value="ECO:0007669"/>
    <property type="project" value="InterPro"/>
</dbReference>
<evidence type="ECO:0000313" key="9">
    <source>
        <dbReference type="EMBL" id="ELR66434.1"/>
    </source>
</evidence>
<dbReference type="AlphaFoldDB" id="L8JFZ3"/>
<proteinExistence type="inferred from homology"/>
<dbReference type="Proteomes" id="UP000011134">
    <property type="component" value="Unassembled WGS sequence"/>
</dbReference>
<organism evidence="9 10">
    <name type="scientific">Photobacterium marinum</name>
    <dbReference type="NCBI Taxonomy" id="1056511"/>
    <lineage>
        <taxon>Bacteria</taxon>
        <taxon>Pseudomonadati</taxon>
        <taxon>Pseudomonadota</taxon>
        <taxon>Gammaproteobacteria</taxon>
        <taxon>Vibrionales</taxon>
        <taxon>Vibrionaceae</taxon>
        <taxon>Photobacterium</taxon>
    </lineage>
</organism>
<dbReference type="PROSITE" id="PS50111">
    <property type="entry name" value="CHEMOTAXIS_TRANSDUC_2"/>
    <property type="match status" value="1"/>
</dbReference>
<dbReference type="InterPro" id="IPR004090">
    <property type="entry name" value="Chemotax_Me-accpt_rcpt"/>
</dbReference>
<name>L8JFZ3_9GAMM</name>
<dbReference type="PRINTS" id="PR00260">
    <property type="entry name" value="CHEMTRNSDUCR"/>
</dbReference>
<dbReference type="GO" id="GO:0007165">
    <property type="term" value="P:signal transduction"/>
    <property type="evidence" value="ECO:0007669"/>
    <property type="project" value="UniProtKB-KW"/>
</dbReference>
<feature type="transmembrane region" description="Helical" evidence="6">
    <location>
        <begin position="156"/>
        <end position="180"/>
    </location>
</feature>
<feature type="domain" description="HAMP" evidence="8">
    <location>
        <begin position="177"/>
        <end position="230"/>
    </location>
</feature>
<keyword evidence="6" id="KW-1133">Transmembrane helix</keyword>
<keyword evidence="6" id="KW-0812">Transmembrane</keyword>
<evidence type="ECO:0000256" key="5">
    <source>
        <dbReference type="SAM" id="Coils"/>
    </source>
</evidence>
<dbReference type="CDD" id="cd06225">
    <property type="entry name" value="HAMP"/>
    <property type="match status" value="1"/>
</dbReference>
<comment type="caution">
    <text evidence="9">The sequence shown here is derived from an EMBL/GenBank/DDBJ whole genome shotgun (WGS) entry which is preliminary data.</text>
</comment>
<evidence type="ECO:0000256" key="3">
    <source>
        <dbReference type="ARBA" id="ARBA00029447"/>
    </source>
</evidence>
<dbReference type="Pfam" id="PF00672">
    <property type="entry name" value="HAMP"/>
    <property type="match status" value="1"/>
</dbReference>
<dbReference type="GO" id="GO:0016020">
    <property type="term" value="C:membrane"/>
    <property type="evidence" value="ECO:0007669"/>
    <property type="project" value="UniProtKB-SubCell"/>
</dbReference>
<keyword evidence="5" id="KW-0175">Coiled coil</keyword>
<evidence type="ECO:0000313" key="10">
    <source>
        <dbReference type="Proteomes" id="UP000011134"/>
    </source>
</evidence>
<dbReference type="InterPro" id="IPR004089">
    <property type="entry name" value="MCPsignal_dom"/>
</dbReference>
<evidence type="ECO:0000259" key="8">
    <source>
        <dbReference type="PROSITE" id="PS50885"/>
    </source>
</evidence>
<dbReference type="InterPro" id="IPR003660">
    <property type="entry name" value="HAMP_dom"/>
</dbReference>
<keyword evidence="6" id="KW-0472">Membrane</keyword>
<dbReference type="CDD" id="cd11386">
    <property type="entry name" value="MCP_signal"/>
    <property type="match status" value="1"/>
</dbReference>
<comment type="similarity">
    <text evidence="3">Belongs to the methyl-accepting chemotaxis (MCP) protein family.</text>
</comment>
<dbReference type="SMART" id="SM00304">
    <property type="entry name" value="HAMP"/>
    <property type="match status" value="1"/>
</dbReference>
<dbReference type="Gene3D" id="1.10.287.950">
    <property type="entry name" value="Methyl-accepting chemotaxis protein"/>
    <property type="match status" value="1"/>
</dbReference>
<dbReference type="FunFam" id="1.10.287.950:FF:000001">
    <property type="entry name" value="Methyl-accepting chemotaxis sensory transducer"/>
    <property type="match status" value="1"/>
</dbReference>
<evidence type="ECO:0000256" key="1">
    <source>
        <dbReference type="ARBA" id="ARBA00004370"/>
    </source>
</evidence>